<protein>
    <submittedName>
        <fullName evidence="10">Zinc finger CCCH domain-containing protein 6</fullName>
    </submittedName>
</protein>
<dbReference type="GO" id="GO:0045892">
    <property type="term" value="P:negative regulation of DNA-templated transcription"/>
    <property type="evidence" value="ECO:0007669"/>
    <property type="project" value="InterPro"/>
</dbReference>
<dbReference type="InterPro" id="IPR036855">
    <property type="entry name" value="Znf_CCCH_sf"/>
</dbReference>
<feature type="region of interest" description="Disordered" evidence="6">
    <location>
        <begin position="50"/>
        <end position="252"/>
    </location>
</feature>
<dbReference type="OrthoDB" id="411372at2759"/>
<dbReference type="PROSITE" id="PS50103">
    <property type="entry name" value="ZF_C3H1"/>
    <property type="match status" value="3"/>
</dbReference>
<evidence type="ECO:0000256" key="1">
    <source>
        <dbReference type="ARBA" id="ARBA00022723"/>
    </source>
</evidence>
<keyword evidence="1 5" id="KW-0479">Metal-binding</keyword>
<evidence type="ECO:0000256" key="3">
    <source>
        <dbReference type="ARBA" id="ARBA00022771"/>
    </source>
</evidence>
<dbReference type="GO" id="GO:0005634">
    <property type="term" value="C:nucleus"/>
    <property type="evidence" value="ECO:0007669"/>
    <property type="project" value="TreeGrafter"/>
</dbReference>
<feature type="domain" description="C3H1-type" evidence="7">
    <location>
        <begin position="321"/>
        <end position="343"/>
    </location>
</feature>
<dbReference type="SMART" id="SM00356">
    <property type="entry name" value="ZnF_C3H1"/>
    <property type="match status" value="3"/>
</dbReference>
<dbReference type="Pfam" id="PF14608">
    <property type="entry name" value="zf-CCCH_2"/>
    <property type="match status" value="1"/>
</dbReference>
<feature type="zinc finger region" description="C3H1-type" evidence="5">
    <location>
        <begin position="321"/>
        <end position="343"/>
    </location>
</feature>
<feature type="zinc finger region" description="C3H1-type" evidence="5">
    <location>
        <begin position="293"/>
        <end position="320"/>
    </location>
</feature>
<dbReference type="AlphaFoldDB" id="A0A183I967"/>
<keyword evidence="9" id="KW-1185">Reference proteome</keyword>
<evidence type="ECO:0000313" key="10">
    <source>
        <dbReference type="WBParaSite" id="SBAD_0000017301-mRNA-1"/>
    </source>
</evidence>
<evidence type="ECO:0000313" key="9">
    <source>
        <dbReference type="Proteomes" id="UP000270296"/>
    </source>
</evidence>
<dbReference type="GO" id="GO:0003723">
    <property type="term" value="F:RNA binding"/>
    <property type="evidence" value="ECO:0007669"/>
    <property type="project" value="InterPro"/>
</dbReference>
<accession>A0A183I967</accession>
<proteinExistence type="predicted"/>
<dbReference type="PANTHER" id="PTHR13119:SF12">
    <property type="entry name" value="PROTEIN SUPPRESSOR OF SABLE"/>
    <property type="match status" value="1"/>
</dbReference>
<keyword evidence="4 5" id="KW-0862">Zinc</keyword>
<organism evidence="10">
    <name type="scientific">Soboliphyme baturini</name>
    <dbReference type="NCBI Taxonomy" id="241478"/>
    <lineage>
        <taxon>Eukaryota</taxon>
        <taxon>Metazoa</taxon>
        <taxon>Ecdysozoa</taxon>
        <taxon>Nematoda</taxon>
        <taxon>Enoplea</taxon>
        <taxon>Dorylaimia</taxon>
        <taxon>Dioctophymatida</taxon>
        <taxon>Dioctophymatoidea</taxon>
        <taxon>Soboliphymatidae</taxon>
        <taxon>Soboliphyme</taxon>
    </lineage>
</organism>
<dbReference type="Pfam" id="PF00642">
    <property type="entry name" value="zf-CCCH"/>
    <property type="match status" value="2"/>
</dbReference>
<feature type="zinc finger region" description="C3H1-type" evidence="5">
    <location>
        <begin position="259"/>
        <end position="286"/>
    </location>
</feature>
<dbReference type="GO" id="GO:0008270">
    <property type="term" value="F:zinc ion binding"/>
    <property type="evidence" value="ECO:0007669"/>
    <property type="project" value="UniProtKB-KW"/>
</dbReference>
<dbReference type="PANTHER" id="PTHR13119">
    <property type="entry name" value="ZINC FINGER CCCH DOMAIN-CONTAINING PROTEI"/>
    <property type="match status" value="1"/>
</dbReference>
<feature type="domain" description="C3H1-type" evidence="7">
    <location>
        <begin position="293"/>
        <end position="320"/>
    </location>
</feature>
<feature type="domain" description="C3H1-type" evidence="7">
    <location>
        <begin position="259"/>
        <end position="286"/>
    </location>
</feature>
<dbReference type="Gene3D" id="4.10.1000.10">
    <property type="entry name" value="Zinc finger, CCCH-type"/>
    <property type="match status" value="1"/>
</dbReference>
<dbReference type="Gene3D" id="1.20.120.1350">
    <property type="entry name" value="Pneumovirus matrix protein 2 (M2), zinc-binding domain"/>
    <property type="match status" value="1"/>
</dbReference>
<feature type="compositionally biased region" description="Basic residues" evidence="6">
    <location>
        <begin position="229"/>
        <end position="252"/>
    </location>
</feature>
<reference evidence="8 9" key="2">
    <citation type="submission" date="2018-11" db="EMBL/GenBank/DDBJ databases">
        <authorList>
            <consortium name="Pathogen Informatics"/>
        </authorList>
    </citation>
    <scope>NUCLEOTIDE SEQUENCE [LARGE SCALE GENOMIC DNA]</scope>
</reference>
<reference evidence="10" key="1">
    <citation type="submission" date="2016-06" db="UniProtKB">
        <authorList>
            <consortium name="WormBaseParasite"/>
        </authorList>
    </citation>
    <scope>IDENTIFICATION</scope>
</reference>
<keyword evidence="2" id="KW-0677">Repeat</keyword>
<evidence type="ECO:0000256" key="2">
    <source>
        <dbReference type="ARBA" id="ARBA00022737"/>
    </source>
</evidence>
<dbReference type="InterPro" id="IPR000571">
    <property type="entry name" value="Znf_CCCH"/>
</dbReference>
<feature type="compositionally biased region" description="Low complexity" evidence="6">
    <location>
        <begin position="71"/>
        <end position="80"/>
    </location>
</feature>
<evidence type="ECO:0000256" key="5">
    <source>
        <dbReference type="PROSITE-ProRule" id="PRU00723"/>
    </source>
</evidence>
<gene>
    <name evidence="8" type="ORF">SBAD_LOCUS161</name>
</gene>
<dbReference type="SUPFAM" id="SSF90229">
    <property type="entry name" value="CCCH zinc finger"/>
    <property type="match status" value="3"/>
</dbReference>
<feature type="region of interest" description="Disordered" evidence="6">
    <location>
        <begin position="455"/>
        <end position="475"/>
    </location>
</feature>
<feature type="compositionally biased region" description="Polar residues" evidence="6">
    <location>
        <begin position="1"/>
        <end position="15"/>
    </location>
</feature>
<keyword evidence="3 5" id="KW-0863">Zinc-finger</keyword>
<dbReference type="Proteomes" id="UP000270296">
    <property type="component" value="Unassembled WGS sequence"/>
</dbReference>
<evidence type="ECO:0000256" key="6">
    <source>
        <dbReference type="SAM" id="MobiDB-lite"/>
    </source>
</evidence>
<evidence type="ECO:0000259" key="7">
    <source>
        <dbReference type="PROSITE" id="PS50103"/>
    </source>
</evidence>
<feature type="region of interest" description="Disordered" evidence="6">
    <location>
        <begin position="1"/>
        <end position="32"/>
    </location>
</feature>
<name>A0A183I967_9BILA</name>
<feature type="compositionally biased region" description="Acidic residues" evidence="6">
    <location>
        <begin position="139"/>
        <end position="153"/>
    </location>
</feature>
<dbReference type="InterPro" id="IPR045124">
    <property type="entry name" value="Su(sable)-like"/>
</dbReference>
<dbReference type="EMBL" id="UZAM01000269">
    <property type="protein sequence ID" value="VDO80234.1"/>
    <property type="molecule type" value="Genomic_DNA"/>
</dbReference>
<feature type="compositionally biased region" description="Basic and acidic residues" evidence="6">
    <location>
        <begin position="210"/>
        <end position="228"/>
    </location>
</feature>
<evidence type="ECO:0000256" key="4">
    <source>
        <dbReference type="ARBA" id="ARBA00022833"/>
    </source>
</evidence>
<sequence>MASTTAKVKSPSPTASYLKKPDNKVPSSSKYLDLDRIEDPNEAMISNWAKGIKRCTDKPKKRAMPGQNAPSPSHSSGSLSFDPYDDYYGRGSPTPPNSEDAGKDQDYRVGAANDQDYRLVGPYDMDYRRKSAGEILELNPEESSELGPDEDMSNEFGDIDERPRTAGAGTLSRKATISAGGKFSAPKNEPGCTDRRSKRAHSNESVSDGDINHFADGSVDRPQTDNKGRMKGGRVAKGNNKRSKSPMGTLKRRRFRWDRGERPACKFFKEGYCREGETCAFSHDIDMPKTIADKKPELCKYYAQGFCRNGRRCSFLHGEFPCKFFYKNACSKGSQCRYSHEKLSDVTKPLYDKMLKDEEMASKVGVPDAPSRRKVLLGEPPKNAIQGPHLNGPAGPHFDKPAYAPLISQEPPDVLYYGSSDKSVNLKCPAEGSALQSTLRSFPEVLLPSDFNHPLGNAMKQDEKRDAGGASFDSVSIGSTDNSSISFDITAMLRQIKAQMNGDKATGNCSSFDSRFF</sequence>
<dbReference type="WBParaSite" id="SBAD_0000017301-mRNA-1">
    <property type="protein sequence ID" value="SBAD_0000017301-mRNA-1"/>
    <property type="gene ID" value="SBAD_0000017301"/>
</dbReference>
<evidence type="ECO:0000313" key="8">
    <source>
        <dbReference type="EMBL" id="VDO80234.1"/>
    </source>
</evidence>